<dbReference type="AlphaFoldDB" id="A0A409XC77"/>
<feature type="non-terminal residue" evidence="1">
    <location>
        <position position="1"/>
    </location>
</feature>
<evidence type="ECO:0000313" key="1">
    <source>
        <dbReference type="EMBL" id="PPQ88351.1"/>
    </source>
</evidence>
<reference evidence="1 2" key="1">
    <citation type="journal article" date="2018" name="Evol. Lett.">
        <title>Horizontal gene cluster transfer increased hallucinogenic mushroom diversity.</title>
        <authorList>
            <person name="Reynolds H.T."/>
            <person name="Vijayakumar V."/>
            <person name="Gluck-Thaler E."/>
            <person name="Korotkin H.B."/>
            <person name="Matheny P.B."/>
            <person name="Slot J.C."/>
        </authorList>
    </citation>
    <scope>NUCLEOTIDE SEQUENCE [LARGE SCALE GENOMIC DNA]</scope>
    <source>
        <strain evidence="1 2">SRW20</strain>
    </source>
</reference>
<comment type="caution">
    <text evidence="1">The sequence shown here is derived from an EMBL/GenBank/DDBJ whole genome shotgun (WGS) entry which is preliminary data.</text>
</comment>
<dbReference type="InParanoid" id="A0A409XC77"/>
<accession>A0A409XC77</accession>
<evidence type="ECO:0000313" key="2">
    <source>
        <dbReference type="Proteomes" id="UP000284706"/>
    </source>
</evidence>
<name>A0A409XC77_9AGAR</name>
<dbReference type="Proteomes" id="UP000284706">
    <property type="component" value="Unassembled WGS sequence"/>
</dbReference>
<proteinExistence type="predicted"/>
<sequence length="118" mass="13409">DVRLKRTQFNETALKTILRSHGSTVCKYLLCNLMILETYLLVFRHHICCQNETFALRRGWQEEVKEFGRQSPIRPLGGEKKNVALVSDSNPGALLPHATSRKRVMVANGHRLTTHPAS</sequence>
<gene>
    <name evidence="1" type="ORF">CVT26_013627</name>
</gene>
<keyword evidence="2" id="KW-1185">Reference proteome</keyword>
<organism evidence="1 2">
    <name type="scientific">Gymnopilus dilepis</name>
    <dbReference type="NCBI Taxonomy" id="231916"/>
    <lineage>
        <taxon>Eukaryota</taxon>
        <taxon>Fungi</taxon>
        <taxon>Dikarya</taxon>
        <taxon>Basidiomycota</taxon>
        <taxon>Agaricomycotina</taxon>
        <taxon>Agaricomycetes</taxon>
        <taxon>Agaricomycetidae</taxon>
        <taxon>Agaricales</taxon>
        <taxon>Agaricineae</taxon>
        <taxon>Hymenogastraceae</taxon>
        <taxon>Gymnopilus</taxon>
    </lineage>
</organism>
<protein>
    <submittedName>
        <fullName evidence="1">Uncharacterized protein</fullName>
    </submittedName>
</protein>
<dbReference type="EMBL" id="NHYE01003649">
    <property type="protein sequence ID" value="PPQ88351.1"/>
    <property type="molecule type" value="Genomic_DNA"/>
</dbReference>